<comment type="caution">
    <text evidence="2">The sequence shown here is derived from an EMBL/GenBank/DDBJ whole genome shotgun (WGS) entry which is preliminary data.</text>
</comment>
<evidence type="ECO:0000313" key="3">
    <source>
        <dbReference type="Proteomes" id="UP001207528"/>
    </source>
</evidence>
<protein>
    <submittedName>
        <fullName evidence="2">Helix-turn-helix domain-containing protein</fullName>
    </submittedName>
</protein>
<dbReference type="Proteomes" id="UP001207528">
    <property type="component" value="Unassembled WGS sequence"/>
</dbReference>
<feature type="region of interest" description="Disordered" evidence="1">
    <location>
        <begin position="81"/>
        <end position="119"/>
    </location>
</feature>
<gene>
    <name evidence="2" type="ORF">H7I77_00125</name>
</gene>
<proteinExistence type="predicted"/>
<evidence type="ECO:0000313" key="2">
    <source>
        <dbReference type="EMBL" id="MCV7021767.1"/>
    </source>
</evidence>
<dbReference type="EMBL" id="JACKTI010000002">
    <property type="protein sequence ID" value="MCV7021767.1"/>
    <property type="molecule type" value="Genomic_DNA"/>
</dbReference>
<dbReference type="Pfam" id="PF13730">
    <property type="entry name" value="HTH_36"/>
    <property type="match status" value="1"/>
</dbReference>
<accession>A0AAW5SDC7</accession>
<sequence>MSWKALDWAITIEVSSPMMRLVLILLANRADDKFSCYPSIRKLVSESCAARSTVLETLRKLEDKGLVQRVAQYHDSGARRSSRYLLNHPDATHSSPLPEIGPPQSANTTGAVRPPEGDCPPVVPPRVQGTDALNLSIEPLHKPSSAAVLSSLPSSWQVNREDARKLAPAIEAAFGAGWTSQTLLAHLSTRPEGVRYPAAVLARRLTELPAPPTLSAQQRPLWCGDCEDPMSRTITVTQSDGTEAAAFCPRCSPQKQSARVANSTNCEGEVK</sequence>
<evidence type="ECO:0000256" key="1">
    <source>
        <dbReference type="SAM" id="MobiDB-lite"/>
    </source>
</evidence>
<dbReference type="InterPro" id="IPR036390">
    <property type="entry name" value="WH_DNA-bd_sf"/>
</dbReference>
<reference evidence="2" key="2">
    <citation type="journal article" date="2022" name="BMC Genomics">
        <title>Comparative genome analysis of mycobacteria focusing on tRNA and non-coding RNA.</title>
        <authorList>
            <person name="Behra P.R.K."/>
            <person name="Pettersson B.M.F."/>
            <person name="Ramesh M."/>
            <person name="Das S."/>
            <person name="Dasgupta S."/>
            <person name="Kirsebom L.A."/>
        </authorList>
    </citation>
    <scope>NUCLEOTIDE SEQUENCE</scope>
    <source>
        <strain evidence="2">DSM 44203</strain>
    </source>
</reference>
<reference evidence="2" key="1">
    <citation type="submission" date="2020-07" db="EMBL/GenBank/DDBJ databases">
        <authorList>
            <person name="Pettersson B.M.F."/>
            <person name="Behra P.R.K."/>
            <person name="Ramesh M."/>
            <person name="Das S."/>
            <person name="Dasgupta S."/>
            <person name="Kirsebom L.A."/>
        </authorList>
    </citation>
    <scope>NUCLEOTIDE SEQUENCE</scope>
    <source>
        <strain evidence="2">DSM 44203</strain>
    </source>
</reference>
<organism evidence="2 3">
    <name type="scientific">Mycolicibacterium novocastrense</name>
    <name type="common">Mycobacterium novocastrense</name>
    <dbReference type="NCBI Taxonomy" id="59813"/>
    <lineage>
        <taxon>Bacteria</taxon>
        <taxon>Bacillati</taxon>
        <taxon>Actinomycetota</taxon>
        <taxon>Actinomycetes</taxon>
        <taxon>Mycobacteriales</taxon>
        <taxon>Mycobacteriaceae</taxon>
        <taxon>Mycolicibacterium</taxon>
    </lineage>
</organism>
<dbReference type="AlphaFoldDB" id="A0AAW5SDC7"/>
<name>A0AAW5SDC7_MYCNV</name>
<dbReference type="SUPFAM" id="SSF46785">
    <property type="entry name" value="Winged helix' DNA-binding domain"/>
    <property type="match status" value="1"/>
</dbReference>